<evidence type="ECO:0000313" key="2">
    <source>
        <dbReference type="Proteomes" id="UP001569511"/>
    </source>
</evidence>
<reference evidence="1 2" key="1">
    <citation type="submission" date="2024-06" db="EMBL/GenBank/DDBJ databases">
        <title>Genome sequences for Pseudomonas syringae strains with characterized LPS.</title>
        <authorList>
            <person name="Baltrus D.A."/>
            <person name="Krings L."/>
        </authorList>
    </citation>
    <scope>NUCLEOTIDE SEQUENCE [LARGE SCALE GENOMIC DNA]</scope>
    <source>
        <strain evidence="1 2">NCPPB79</strain>
    </source>
</reference>
<dbReference type="EMBL" id="JBGMSW010000009">
    <property type="protein sequence ID" value="MFA0976935.1"/>
    <property type="molecule type" value="Genomic_DNA"/>
</dbReference>
<name>A0ABV4PWW2_9PSED</name>
<accession>A0ABV4PWW2</accession>
<organism evidence="1 2">
    <name type="scientific">Pseudomonas ficuserectae</name>
    <dbReference type="NCBI Taxonomy" id="53410"/>
    <lineage>
        <taxon>Bacteria</taxon>
        <taxon>Pseudomonadati</taxon>
        <taxon>Pseudomonadota</taxon>
        <taxon>Gammaproteobacteria</taxon>
        <taxon>Pseudomonadales</taxon>
        <taxon>Pseudomonadaceae</taxon>
        <taxon>Pseudomonas</taxon>
    </lineage>
</organism>
<gene>
    <name evidence="1" type="ORF">ACDH57_16095</name>
</gene>
<dbReference type="RefSeq" id="WP_371911663.1">
    <property type="nucleotide sequence ID" value="NZ_JBGMSW010000009.1"/>
</dbReference>
<evidence type="ECO:0000313" key="1">
    <source>
        <dbReference type="EMBL" id="MFA0976935.1"/>
    </source>
</evidence>
<sequence>MSTTAEKLTGALVDFRRLLEPVRMADTHAQRINPLGLAQGNLFMLRHMDWIDRVTFDALNV</sequence>
<proteinExistence type="predicted"/>
<keyword evidence="2" id="KW-1185">Reference proteome</keyword>
<protein>
    <submittedName>
        <fullName evidence="1">Uncharacterized protein</fullName>
    </submittedName>
</protein>
<dbReference type="Proteomes" id="UP001569511">
    <property type="component" value="Unassembled WGS sequence"/>
</dbReference>
<comment type="caution">
    <text evidence="1">The sequence shown here is derived from an EMBL/GenBank/DDBJ whole genome shotgun (WGS) entry which is preliminary data.</text>
</comment>